<comment type="caution">
    <text evidence="1">The sequence shown here is derived from an EMBL/GenBank/DDBJ whole genome shotgun (WGS) entry which is preliminary data.</text>
</comment>
<protein>
    <submittedName>
        <fullName evidence="1">Uncharacterized protein</fullName>
    </submittedName>
</protein>
<keyword evidence="2" id="KW-1185">Reference proteome</keyword>
<name>A0A4Z0MEK6_9BACT</name>
<evidence type="ECO:0000313" key="2">
    <source>
        <dbReference type="Proteomes" id="UP000298284"/>
    </source>
</evidence>
<gene>
    <name evidence="1" type="ORF">EU557_21890</name>
</gene>
<evidence type="ECO:0000313" key="1">
    <source>
        <dbReference type="EMBL" id="TGD77944.1"/>
    </source>
</evidence>
<accession>A0A4Z0MEK6</accession>
<dbReference type="Proteomes" id="UP000298284">
    <property type="component" value="Unassembled WGS sequence"/>
</dbReference>
<organism evidence="1 2">
    <name type="scientific">Hymenobacter wooponensis</name>
    <dbReference type="NCBI Taxonomy" id="1525360"/>
    <lineage>
        <taxon>Bacteria</taxon>
        <taxon>Pseudomonadati</taxon>
        <taxon>Bacteroidota</taxon>
        <taxon>Cytophagia</taxon>
        <taxon>Cytophagales</taxon>
        <taxon>Hymenobacteraceae</taxon>
        <taxon>Hymenobacter</taxon>
    </lineage>
</organism>
<dbReference type="RefSeq" id="WP_135532617.1">
    <property type="nucleotide sequence ID" value="NZ_SRKZ01000007.1"/>
</dbReference>
<reference evidence="1 2" key="1">
    <citation type="submission" date="2019-04" db="EMBL/GenBank/DDBJ databases">
        <authorList>
            <person name="Feng G."/>
            <person name="Zhang J."/>
            <person name="Zhu H."/>
        </authorList>
    </citation>
    <scope>NUCLEOTIDE SEQUENCE [LARGE SCALE GENOMIC DNA]</scope>
    <source>
        <strain evidence="1 2">JCM 19491</strain>
    </source>
</reference>
<sequence>MRKTASLQQPIADTVRLMLHEDEHGAYLFGYKTLVDAGCQWDTWFETIADAEEAAFEQYGVSAASWVPVADPLPECQHDWIAPVRVKGRSEGTPSGSYFEKLVDGQWVPFDSLF</sequence>
<dbReference type="OrthoDB" id="771468at2"/>
<dbReference type="AlphaFoldDB" id="A0A4Z0MEK6"/>
<proteinExistence type="predicted"/>
<dbReference type="EMBL" id="SRKZ01000007">
    <property type="protein sequence ID" value="TGD77944.1"/>
    <property type="molecule type" value="Genomic_DNA"/>
</dbReference>